<evidence type="ECO:0000256" key="2">
    <source>
        <dbReference type="ARBA" id="ARBA00022729"/>
    </source>
</evidence>
<evidence type="ECO:0008006" key="5">
    <source>
        <dbReference type="Google" id="ProtNLM"/>
    </source>
</evidence>
<dbReference type="KEGG" id="osu:NT6N_38560"/>
<gene>
    <name evidence="4" type="ORF">NT6N_38560</name>
</gene>
<evidence type="ECO:0000256" key="1">
    <source>
        <dbReference type="ARBA" id="ARBA00009091"/>
    </source>
</evidence>
<feature type="compositionally biased region" description="Low complexity" evidence="3">
    <location>
        <begin position="224"/>
        <end position="247"/>
    </location>
</feature>
<dbReference type="InterPro" id="IPR005632">
    <property type="entry name" value="Chaperone_Skp"/>
</dbReference>
<evidence type="ECO:0000256" key="3">
    <source>
        <dbReference type="SAM" id="MobiDB-lite"/>
    </source>
</evidence>
<dbReference type="SMART" id="SM00935">
    <property type="entry name" value="OmpH"/>
    <property type="match status" value="1"/>
</dbReference>
<dbReference type="GO" id="GO:0051082">
    <property type="term" value="F:unfolded protein binding"/>
    <property type="evidence" value="ECO:0007669"/>
    <property type="project" value="InterPro"/>
</dbReference>
<dbReference type="PANTHER" id="PTHR35089">
    <property type="entry name" value="CHAPERONE PROTEIN SKP"/>
    <property type="match status" value="1"/>
</dbReference>
<dbReference type="GO" id="GO:0050821">
    <property type="term" value="P:protein stabilization"/>
    <property type="evidence" value="ECO:0007669"/>
    <property type="project" value="TreeGrafter"/>
</dbReference>
<proteinExistence type="inferred from homology"/>
<comment type="similarity">
    <text evidence="1">Belongs to the Skp family.</text>
</comment>
<accession>A0AAT9FS14</accession>
<feature type="region of interest" description="Disordered" evidence="3">
    <location>
        <begin position="220"/>
        <end position="247"/>
    </location>
</feature>
<keyword evidence="2" id="KW-0732">Signal</keyword>
<dbReference type="PANTHER" id="PTHR35089:SF1">
    <property type="entry name" value="CHAPERONE PROTEIN SKP"/>
    <property type="match status" value="1"/>
</dbReference>
<dbReference type="InterPro" id="IPR024930">
    <property type="entry name" value="Skp_dom_sf"/>
</dbReference>
<name>A0AAT9FS14_9BACT</name>
<dbReference type="Pfam" id="PF03938">
    <property type="entry name" value="OmpH"/>
    <property type="match status" value="1"/>
</dbReference>
<dbReference type="AlphaFoldDB" id="A0AAT9FS14"/>
<organism evidence="4">
    <name type="scientific">Oceaniferula spumae</name>
    <dbReference type="NCBI Taxonomy" id="2979115"/>
    <lineage>
        <taxon>Bacteria</taxon>
        <taxon>Pseudomonadati</taxon>
        <taxon>Verrucomicrobiota</taxon>
        <taxon>Verrucomicrobiia</taxon>
        <taxon>Verrucomicrobiales</taxon>
        <taxon>Verrucomicrobiaceae</taxon>
        <taxon>Oceaniferula</taxon>
    </lineage>
</organism>
<protein>
    <recommendedName>
        <fullName evidence="5">OmpH family outer membrane protein</fullName>
    </recommendedName>
</protein>
<dbReference type="GO" id="GO:0005829">
    <property type="term" value="C:cytosol"/>
    <property type="evidence" value="ECO:0007669"/>
    <property type="project" value="TreeGrafter"/>
</dbReference>
<dbReference type="EMBL" id="AP026866">
    <property type="protein sequence ID" value="BDS08816.1"/>
    <property type="molecule type" value="Genomic_DNA"/>
</dbReference>
<reference evidence="4" key="1">
    <citation type="submission" date="2024-07" db="EMBL/GenBank/DDBJ databases">
        <title>Complete genome sequence of Verrucomicrobiaceae bacterium NT6N.</title>
        <authorList>
            <person name="Huang C."/>
            <person name="Takami H."/>
            <person name="Hamasaki K."/>
        </authorList>
    </citation>
    <scope>NUCLEOTIDE SEQUENCE</scope>
    <source>
        <strain evidence="4">NT6N</strain>
    </source>
</reference>
<dbReference type="Gene3D" id="3.30.910.20">
    <property type="entry name" value="Skp domain"/>
    <property type="match status" value="1"/>
</dbReference>
<sequence length="247" mass="27759">MILCSLAVRCTSQQAFMRPLYRNITKSIMKKYVKFSAMFCALAIVTAVGAGSAQAQRLKIATVDMQQLFKEYHRTTQEQQKFSEEFAKIQKENNERLAGIRALEEQLQGLKKKIEDPTLADNVKREKSREFQLKLDEAKAMDRERREFLGRRTRALELSKQASMKGILEEIRKRIVDHAKKEDFDFVLDKSGLSANQVPFLLYTKDATDITVSLLAELNKDAPKTPATPAAAPDAGAPAAPEAPAQP</sequence>
<evidence type="ECO:0000313" key="4">
    <source>
        <dbReference type="EMBL" id="BDS08816.1"/>
    </source>
</evidence>
<dbReference type="SUPFAM" id="SSF111384">
    <property type="entry name" value="OmpH-like"/>
    <property type="match status" value="1"/>
</dbReference>